<reference evidence="4 5" key="1">
    <citation type="journal article" date="2022" name="Nat. Microbiol.">
        <title>The microbiome of a bacterivorous marine choanoflagellate contains a resource-demanding obligate bacterial associate.</title>
        <authorList>
            <person name="Needham D.M."/>
            <person name="Poirier C."/>
            <person name="Bachy C."/>
            <person name="George E.E."/>
            <person name="Wilken S."/>
            <person name="Yung C.C.M."/>
            <person name="Limardo A.J."/>
            <person name="Morando M."/>
            <person name="Sudek L."/>
            <person name="Malmstrom R.R."/>
            <person name="Keeling P.J."/>
            <person name="Santoro A.E."/>
            <person name="Worden A.Z."/>
        </authorList>
    </citation>
    <scope>NUCLEOTIDE SEQUENCE [LARGE SCALE GENOMIC DNA]</scope>
    <source>
        <strain evidence="4 5">Comchoano-2</strain>
    </source>
</reference>
<name>A0ABT1L4B5_9GAMM</name>
<keyword evidence="5" id="KW-1185">Reference proteome</keyword>
<comment type="caution">
    <text evidence="4">The sequence shown here is derived from an EMBL/GenBank/DDBJ whole genome shotgun (WGS) entry which is preliminary data.</text>
</comment>
<evidence type="ECO:0000313" key="4">
    <source>
        <dbReference type="EMBL" id="MCP8352017.1"/>
    </source>
</evidence>
<keyword evidence="3" id="KW-0812">Transmembrane</keyword>
<protein>
    <recommendedName>
        <fullName evidence="6">Chromosome partition protein Smc</fullName>
    </recommendedName>
</protein>
<dbReference type="RefSeq" id="WP_258569122.1">
    <property type="nucleotide sequence ID" value="NZ_JAKUDN010000001.1"/>
</dbReference>
<dbReference type="EMBL" id="JAKUDN010000001">
    <property type="protein sequence ID" value="MCP8352017.1"/>
    <property type="molecule type" value="Genomic_DNA"/>
</dbReference>
<feature type="coiled-coil region" evidence="1">
    <location>
        <begin position="603"/>
        <end position="630"/>
    </location>
</feature>
<feature type="coiled-coil region" evidence="1">
    <location>
        <begin position="212"/>
        <end position="272"/>
    </location>
</feature>
<dbReference type="Proteomes" id="UP001320768">
    <property type="component" value="Unassembled WGS sequence"/>
</dbReference>
<keyword evidence="1" id="KW-0175">Coiled coil</keyword>
<keyword evidence="3" id="KW-1133">Transmembrane helix</keyword>
<feature type="compositionally biased region" description="Pro residues" evidence="2">
    <location>
        <begin position="788"/>
        <end position="799"/>
    </location>
</feature>
<feature type="transmembrane region" description="Helical" evidence="3">
    <location>
        <begin position="689"/>
        <end position="710"/>
    </location>
</feature>
<evidence type="ECO:0000256" key="3">
    <source>
        <dbReference type="SAM" id="Phobius"/>
    </source>
</evidence>
<evidence type="ECO:0000313" key="5">
    <source>
        <dbReference type="Proteomes" id="UP001320768"/>
    </source>
</evidence>
<organism evidence="4 5">
    <name type="scientific">Candidatus Synchoanobacter obligatus</name>
    <dbReference type="NCBI Taxonomy" id="2919597"/>
    <lineage>
        <taxon>Bacteria</taxon>
        <taxon>Pseudomonadati</taxon>
        <taxon>Pseudomonadota</taxon>
        <taxon>Gammaproteobacteria</taxon>
        <taxon>Candidatus Comchoanobacterales</taxon>
        <taxon>Candidatus Comchoanobacteraceae</taxon>
        <taxon>Candidatus Synchoanobacter</taxon>
    </lineage>
</organism>
<gene>
    <name evidence="4" type="ORF">MKS91_01760</name>
</gene>
<accession>A0ABT1L4B5</accession>
<keyword evidence="3" id="KW-0472">Membrane</keyword>
<feature type="region of interest" description="Disordered" evidence="2">
    <location>
        <begin position="784"/>
        <end position="809"/>
    </location>
</feature>
<evidence type="ECO:0008006" key="6">
    <source>
        <dbReference type="Google" id="ProtNLM"/>
    </source>
</evidence>
<proteinExistence type="predicted"/>
<sequence>MPQDYRVLDNTLSYKIEAPMHFAAPTWGYLQQFQEMIVGELEVEVAQTFFVGGNKEISCRLGKKRYSTSAKNGCFKDSVSVPFDIASGREGIESALSDDRPNVMHKDFIDGINYQFQMWRKTDDARANSRFEAEVKRLNDTLQTMSDSKATLDATYKVTEGEKQELEALMKPYVAAKAGKGKGSSYEKSFQGQLSEKQIEHQSRTAAWEAEKDAIERRVLGLENDLMSIKSERNDAQEVSKVLAQKVKGEVLEGFDCRIRESKAKLTKLEADHSVACSKDEADKATRIAKYEGLIAAETVEQGLKEASIRRLLDENRKEYSEAFSKHQKTNAPKLSEMNSKIADQEVIISAQKIADAQMKDKRVAVLREKISAASSEQTQAMNDGNKGLANAKRLERRGYEADIEGIQTQTPHELVTAQGARATLESQKDALLKSVSPEMQRIADNKGEIQSIRLSGSFKAPSYQAEIQSIKDEGPSAEMMRIQREREESGRNIKLLEAQKTGCKKMSSLESIRDQFGGHITGARHSEILAACNKLEDLQTSYSTAEKTLKSQKACLSPAEDMYLRDIADIDKANVRLTAALDLANQSVSEIEARILQFTAEISEKSAAMRACRNEIDKINAQEKEISDKIEWLKSTSVRKSDVKPIFQPPVVELKSLTFKPAYLVANEQVLEKEKIQQIWQQCSQQKVLTAVLTVAAILVVGVLANYLWGAAILNFFNPEPIFVAIGVGSALLISGCFYAGYQYFQSYTEDAQVALKGVMNAVQTELEERSITQFTELGKRLESLPSAPPAPSAPPEPGNERPPSYYQ</sequence>
<feature type="transmembrane region" description="Helical" evidence="3">
    <location>
        <begin position="722"/>
        <end position="743"/>
    </location>
</feature>
<evidence type="ECO:0000256" key="2">
    <source>
        <dbReference type="SAM" id="MobiDB-lite"/>
    </source>
</evidence>
<evidence type="ECO:0000256" key="1">
    <source>
        <dbReference type="SAM" id="Coils"/>
    </source>
</evidence>